<protein>
    <recommendedName>
        <fullName evidence="9">Flippase-like domain-containing protein</fullName>
    </recommendedName>
</protein>
<accession>A0A5C0VJ93</accession>
<keyword evidence="5 6" id="KW-0472">Membrane</keyword>
<name>A0A5C0VJ93_9SPHI</name>
<keyword evidence="8" id="KW-1185">Reference proteome</keyword>
<evidence type="ECO:0000256" key="3">
    <source>
        <dbReference type="ARBA" id="ARBA00022692"/>
    </source>
</evidence>
<evidence type="ECO:0000256" key="6">
    <source>
        <dbReference type="SAM" id="Phobius"/>
    </source>
</evidence>
<feature type="transmembrane region" description="Helical" evidence="6">
    <location>
        <begin position="128"/>
        <end position="157"/>
    </location>
</feature>
<dbReference type="InterPro" id="IPR022791">
    <property type="entry name" value="L-PG_synthase/AglD"/>
</dbReference>
<evidence type="ECO:0000313" key="8">
    <source>
        <dbReference type="Proteomes" id="UP000323653"/>
    </source>
</evidence>
<comment type="subcellular location">
    <subcellularLocation>
        <location evidence="1">Cell membrane</location>
        <topology evidence="1">Multi-pass membrane protein</topology>
    </subcellularLocation>
</comment>
<evidence type="ECO:0000256" key="4">
    <source>
        <dbReference type="ARBA" id="ARBA00022989"/>
    </source>
</evidence>
<dbReference type="Pfam" id="PF03706">
    <property type="entry name" value="LPG_synthase_TM"/>
    <property type="match status" value="1"/>
</dbReference>
<evidence type="ECO:0008006" key="9">
    <source>
        <dbReference type="Google" id="ProtNLM"/>
    </source>
</evidence>
<evidence type="ECO:0000313" key="7">
    <source>
        <dbReference type="EMBL" id="QEK52798.1"/>
    </source>
</evidence>
<keyword evidence="4 6" id="KW-1133">Transmembrane helix</keyword>
<dbReference type="EMBL" id="CP043329">
    <property type="protein sequence ID" value="QEK52798.1"/>
    <property type="molecule type" value="Genomic_DNA"/>
</dbReference>
<feature type="transmembrane region" description="Helical" evidence="6">
    <location>
        <begin position="219"/>
        <end position="241"/>
    </location>
</feature>
<evidence type="ECO:0000256" key="2">
    <source>
        <dbReference type="ARBA" id="ARBA00022475"/>
    </source>
</evidence>
<dbReference type="RefSeq" id="WP_149075492.1">
    <property type="nucleotide sequence ID" value="NZ_CP043329.1"/>
</dbReference>
<dbReference type="KEGG" id="pej:FYC62_14845"/>
<dbReference type="AlphaFoldDB" id="A0A5C0VJ93"/>
<feature type="transmembrane region" description="Helical" evidence="6">
    <location>
        <begin position="163"/>
        <end position="183"/>
    </location>
</feature>
<feature type="transmembrane region" description="Helical" evidence="6">
    <location>
        <begin position="247"/>
        <end position="270"/>
    </location>
</feature>
<gene>
    <name evidence="7" type="ORF">FYC62_14845</name>
</gene>
<dbReference type="GO" id="GO:0005886">
    <property type="term" value="C:plasma membrane"/>
    <property type="evidence" value="ECO:0007669"/>
    <property type="project" value="UniProtKB-SubCell"/>
</dbReference>
<evidence type="ECO:0000256" key="1">
    <source>
        <dbReference type="ARBA" id="ARBA00004651"/>
    </source>
</evidence>
<organism evidence="7 8">
    <name type="scientific">Pedobacter aquae</name>
    <dbReference type="NCBI Taxonomy" id="2605747"/>
    <lineage>
        <taxon>Bacteria</taxon>
        <taxon>Pseudomonadati</taxon>
        <taxon>Bacteroidota</taxon>
        <taxon>Sphingobacteriia</taxon>
        <taxon>Sphingobacteriales</taxon>
        <taxon>Sphingobacteriaceae</taxon>
        <taxon>Pedobacter</taxon>
    </lineage>
</organism>
<feature type="transmembrane region" description="Helical" evidence="6">
    <location>
        <begin position="53"/>
        <end position="70"/>
    </location>
</feature>
<keyword evidence="2" id="KW-1003">Cell membrane</keyword>
<keyword evidence="3 6" id="KW-0812">Transmembrane</keyword>
<feature type="transmembrane region" description="Helical" evidence="6">
    <location>
        <begin position="291"/>
        <end position="317"/>
    </location>
</feature>
<proteinExistence type="predicted"/>
<sequence length="326" mass="37505">MAVLTKQHKKIISYLIKFSILLLAAIFIYKRLSDNTNLQNFNQLISTLDKNRVTLILSFILLLMLFNWLLESLKWKFLIAKVETIKLQKAIASVFCGLTWAVFTPNRIGEYGGRIFFLSPRKRIQGAIAMSVGHIAQMVITNVAGAIALLWFLFHFVITNQSLFFAISFLVIVFCSFFILFYFNIHWLNHLLNSIKPFRRFNAFFGVLNSYNIKELSKVLLFSIARFAVFTTQYILIIHLLVPEIPFYQISLLVFILFFVQSALPSLDLLDIGVRSMTATYFFSFITHQEIAIMASAALIWLVNLIIPAILGSFFVFKLNFFGNNS</sequence>
<feature type="transmembrane region" description="Helical" evidence="6">
    <location>
        <begin position="12"/>
        <end position="32"/>
    </location>
</feature>
<evidence type="ECO:0000256" key="5">
    <source>
        <dbReference type="ARBA" id="ARBA00023136"/>
    </source>
</evidence>
<reference evidence="7 8" key="1">
    <citation type="submission" date="2019-08" db="EMBL/GenBank/DDBJ databases">
        <title>Pedobacter sp. nov., isolated from Han river, South Korea.</title>
        <authorList>
            <person name="Lee D.-H."/>
            <person name="Kim Y.-S."/>
            <person name="Hwang E.-M."/>
            <person name="Le Tran T.C."/>
            <person name="Cha C.-J."/>
        </authorList>
    </citation>
    <scope>NUCLEOTIDE SEQUENCE [LARGE SCALE GENOMIC DNA]</scope>
    <source>
        <strain evidence="7 8">CJ43</strain>
    </source>
</reference>
<dbReference type="Proteomes" id="UP000323653">
    <property type="component" value="Chromosome"/>
</dbReference>